<dbReference type="RefSeq" id="WP_191175589.1">
    <property type="nucleotide sequence ID" value="NZ_JACWMW010000002.1"/>
</dbReference>
<evidence type="ECO:0000313" key="1">
    <source>
        <dbReference type="EMBL" id="MBD1385731.1"/>
    </source>
</evidence>
<dbReference type="Proteomes" id="UP000618754">
    <property type="component" value="Unassembled WGS sequence"/>
</dbReference>
<gene>
    <name evidence="1" type="ORF">IDJ75_10615</name>
</gene>
<sequence>MIKSTKRFILTTDAVNSYSFRVLTAGIDLTQFKSNPLMLWMHRRANGSSRDEVLPLGYWDDLQVTENSISGVPVFDDSDLFAMSIYNKVENGTIKMASAGLKPVEWNDSQQYKLPGQTAATLMRSIMEEVSLCDIGANSDAIAVTLYSNNGGVIQLSTLGALNDPYILKLAAKSWEELDKAGEMKALKAAAPDMYAKKFHERFGKYPDGYTAPANLSMDSNGHTPRALFLAAKSWDELHRSTDLAELKRLSVDLYNHKFYEHFGEMPKSVTRSTKTVLSHSVSQTLTLSQILDLDCKSWDELDRSNELLQFKQAAPQLFASKFFNRFGKMPSN</sequence>
<dbReference type="EMBL" id="JACWMW010000002">
    <property type="protein sequence ID" value="MBD1385731.1"/>
    <property type="molecule type" value="Genomic_DNA"/>
</dbReference>
<protein>
    <submittedName>
        <fullName evidence="1">Uncharacterized protein</fullName>
    </submittedName>
</protein>
<reference evidence="1 2" key="1">
    <citation type="submission" date="2020-09" db="EMBL/GenBank/DDBJ databases">
        <title>Novel species of Mucilaginibacter isolated from a glacier on the Tibetan Plateau.</title>
        <authorList>
            <person name="Liu Q."/>
            <person name="Xin Y.-H."/>
        </authorList>
    </citation>
    <scope>NUCLEOTIDE SEQUENCE [LARGE SCALE GENOMIC DNA]</scope>
    <source>
        <strain evidence="1 2">CGMCC 1.13878</strain>
    </source>
</reference>
<proteinExistence type="predicted"/>
<name>A0ABR7X574_9SPHI</name>
<keyword evidence="2" id="KW-1185">Reference proteome</keyword>
<organism evidence="1 2">
    <name type="scientific">Mucilaginibacter rigui</name>
    <dbReference type="NCBI Taxonomy" id="534635"/>
    <lineage>
        <taxon>Bacteria</taxon>
        <taxon>Pseudomonadati</taxon>
        <taxon>Bacteroidota</taxon>
        <taxon>Sphingobacteriia</taxon>
        <taxon>Sphingobacteriales</taxon>
        <taxon>Sphingobacteriaceae</taxon>
        <taxon>Mucilaginibacter</taxon>
    </lineage>
</organism>
<comment type="caution">
    <text evidence="1">The sequence shown here is derived from an EMBL/GenBank/DDBJ whole genome shotgun (WGS) entry which is preliminary data.</text>
</comment>
<evidence type="ECO:0000313" key="2">
    <source>
        <dbReference type="Proteomes" id="UP000618754"/>
    </source>
</evidence>
<accession>A0ABR7X574</accession>